<dbReference type="HOGENOM" id="CLU_012062_16_3_0"/>
<comment type="catalytic activity">
    <reaction evidence="4">
        <text>[protein]-peptidylproline (omega=180) = [protein]-peptidylproline (omega=0)</text>
        <dbReference type="Rhea" id="RHEA:16237"/>
        <dbReference type="Rhea" id="RHEA-COMP:10747"/>
        <dbReference type="Rhea" id="RHEA-COMP:10748"/>
        <dbReference type="ChEBI" id="CHEBI:83833"/>
        <dbReference type="ChEBI" id="CHEBI:83834"/>
        <dbReference type="EC" id="5.2.1.8"/>
    </reaction>
</comment>
<evidence type="ECO:0000256" key="4">
    <source>
        <dbReference type="RuleBase" id="RU363019"/>
    </source>
</evidence>
<dbReference type="AlphaFoldDB" id="E1IHJ3"/>
<dbReference type="SUPFAM" id="SSF50891">
    <property type="entry name" value="Cyclophilin-like"/>
    <property type="match status" value="1"/>
</dbReference>
<dbReference type="PROSITE" id="PS50072">
    <property type="entry name" value="CSA_PPIASE_2"/>
    <property type="match status" value="1"/>
</dbReference>
<dbReference type="InterPro" id="IPR002130">
    <property type="entry name" value="Cyclophilin-type_PPIase_dom"/>
</dbReference>
<dbReference type="EC" id="5.2.1.8" evidence="4"/>
<name>E1IHJ3_9CHLR</name>
<dbReference type="STRING" id="765420.OSCT_2794"/>
<organism evidence="6 7">
    <name type="scientific">Oscillochloris trichoides DG-6</name>
    <dbReference type="NCBI Taxonomy" id="765420"/>
    <lineage>
        <taxon>Bacteria</taxon>
        <taxon>Bacillati</taxon>
        <taxon>Chloroflexota</taxon>
        <taxon>Chloroflexia</taxon>
        <taxon>Chloroflexales</taxon>
        <taxon>Chloroflexineae</taxon>
        <taxon>Oscillochloridaceae</taxon>
        <taxon>Oscillochloris</taxon>
    </lineage>
</organism>
<dbReference type="Gene3D" id="2.40.100.10">
    <property type="entry name" value="Cyclophilin-like"/>
    <property type="match status" value="1"/>
</dbReference>
<gene>
    <name evidence="6" type="ORF">OSCT_2794</name>
</gene>
<evidence type="ECO:0000256" key="2">
    <source>
        <dbReference type="ARBA" id="ARBA00023110"/>
    </source>
</evidence>
<dbReference type="PANTHER" id="PTHR45625:SF4">
    <property type="entry name" value="PEPTIDYLPROLYL ISOMERASE DOMAIN AND WD REPEAT-CONTAINING PROTEIN 1"/>
    <property type="match status" value="1"/>
</dbReference>
<proteinExistence type="inferred from homology"/>
<dbReference type="PRINTS" id="PR00153">
    <property type="entry name" value="CSAPPISMRASE"/>
</dbReference>
<sequence length="245" mass="25178">MVAVVLLVIGIVVGLIIGQAAPATPAASPTVVAASPTVVAVSPTVAAASPTVPSAVAPTSAPATNVQTLPTATTYTYAAAPAMSIDPAKKYTATIITPRGDIVIELLPNIAPQTVNNFVFLARQNFYNGLTWHRVLPNFMAQGGDPNGDGTGDAGYSIPAEFTDQIAFDQPGIVAMARSSDPNSAGSQFFITTGNAAWLNGQYTIFGRVISGQDVVNGIPLRDPSNPADTTRPGETILGITISEE</sequence>
<feature type="domain" description="PPIase cyclophilin-type" evidence="5">
    <location>
        <begin position="97"/>
        <end position="244"/>
    </location>
</feature>
<protein>
    <recommendedName>
        <fullName evidence="4">Peptidyl-prolyl cis-trans isomerase</fullName>
        <shortName evidence="4">PPIase</shortName>
        <ecNumber evidence="4">5.2.1.8</ecNumber>
    </recommendedName>
</protein>
<dbReference type="GO" id="GO:0003755">
    <property type="term" value="F:peptidyl-prolyl cis-trans isomerase activity"/>
    <property type="evidence" value="ECO:0007669"/>
    <property type="project" value="UniProtKB-UniRule"/>
</dbReference>
<dbReference type="Pfam" id="PF00160">
    <property type="entry name" value="Pro_isomerase"/>
    <property type="match status" value="1"/>
</dbReference>
<dbReference type="InterPro" id="IPR029000">
    <property type="entry name" value="Cyclophilin-like_dom_sf"/>
</dbReference>
<comment type="similarity">
    <text evidence="4">Belongs to the cyclophilin-type PPIase family.</text>
</comment>
<evidence type="ECO:0000313" key="6">
    <source>
        <dbReference type="EMBL" id="EFO79356.1"/>
    </source>
</evidence>
<dbReference type="CDD" id="cd00317">
    <property type="entry name" value="cyclophilin"/>
    <property type="match status" value="1"/>
</dbReference>
<evidence type="ECO:0000256" key="3">
    <source>
        <dbReference type="ARBA" id="ARBA00023235"/>
    </source>
</evidence>
<evidence type="ECO:0000256" key="1">
    <source>
        <dbReference type="ARBA" id="ARBA00002388"/>
    </source>
</evidence>
<keyword evidence="7" id="KW-1185">Reference proteome</keyword>
<comment type="function">
    <text evidence="1 4">PPIases accelerate the folding of proteins. It catalyzes the cis-trans isomerization of proline imidic peptide bonds in oligopeptides.</text>
</comment>
<dbReference type="PANTHER" id="PTHR45625">
    <property type="entry name" value="PEPTIDYL-PROLYL CIS-TRANS ISOMERASE-RELATED"/>
    <property type="match status" value="1"/>
</dbReference>
<dbReference type="EMBL" id="ADVR01000116">
    <property type="protein sequence ID" value="EFO79356.1"/>
    <property type="molecule type" value="Genomic_DNA"/>
</dbReference>
<comment type="caution">
    <text evidence="6">The sequence shown here is derived from an EMBL/GenBank/DDBJ whole genome shotgun (WGS) entry which is preliminary data.</text>
</comment>
<keyword evidence="3 4" id="KW-0413">Isomerase</keyword>
<dbReference type="Proteomes" id="UP000054010">
    <property type="component" value="Unassembled WGS sequence"/>
</dbReference>
<reference evidence="6 7" key="1">
    <citation type="journal article" date="2011" name="J. Bacteriol.">
        <title>Draft genome sequence of the anoxygenic filamentous phototrophic bacterium Oscillochloris trichoides subsp. DG-6.</title>
        <authorList>
            <person name="Kuznetsov B.B."/>
            <person name="Ivanovsky R.N."/>
            <person name="Keppen O.I."/>
            <person name="Sukhacheva M.V."/>
            <person name="Bumazhkin B.K."/>
            <person name="Patutina E.O."/>
            <person name="Beletsky A.V."/>
            <person name="Mardanov A.V."/>
            <person name="Baslerov R.V."/>
            <person name="Panteleeva A.N."/>
            <person name="Kolganova T.V."/>
            <person name="Ravin N.V."/>
            <person name="Skryabin K.G."/>
        </authorList>
    </citation>
    <scope>NUCLEOTIDE SEQUENCE [LARGE SCALE GENOMIC DNA]</scope>
    <source>
        <strain evidence="6 7">DG-6</strain>
    </source>
</reference>
<evidence type="ECO:0000313" key="7">
    <source>
        <dbReference type="Proteomes" id="UP000054010"/>
    </source>
</evidence>
<accession>E1IHJ3</accession>
<dbReference type="eggNOG" id="COG0652">
    <property type="taxonomic scope" value="Bacteria"/>
</dbReference>
<evidence type="ECO:0000259" key="5">
    <source>
        <dbReference type="PROSITE" id="PS50072"/>
    </source>
</evidence>
<dbReference type="InterPro" id="IPR044666">
    <property type="entry name" value="Cyclophilin_A-like"/>
</dbReference>
<keyword evidence="2 4" id="KW-0697">Rotamase</keyword>